<evidence type="ECO:0000313" key="3">
    <source>
        <dbReference type="EMBL" id="RJG00880.1"/>
    </source>
</evidence>
<evidence type="ECO:0000256" key="1">
    <source>
        <dbReference type="ARBA" id="ARBA00010645"/>
    </source>
</evidence>
<keyword evidence="4" id="KW-1185">Reference proteome</keyword>
<dbReference type="InterPro" id="IPR037021">
    <property type="entry name" value="RnfH_sf"/>
</dbReference>
<dbReference type="InterPro" id="IPR005346">
    <property type="entry name" value="RnfH"/>
</dbReference>
<dbReference type="InterPro" id="IPR016155">
    <property type="entry name" value="Mopterin_synth/thiamin_S_b"/>
</dbReference>
<proteinExistence type="inferred from homology"/>
<dbReference type="AlphaFoldDB" id="A0A3A3GIX2"/>
<dbReference type="PANTHER" id="PTHR37483:SF1">
    <property type="entry name" value="UPF0125 PROTEIN RATB"/>
    <property type="match status" value="1"/>
</dbReference>
<accession>A0A3A3GIX2</accession>
<dbReference type="HAMAP" id="MF_00460">
    <property type="entry name" value="UPF0125_RnfH"/>
    <property type="match status" value="1"/>
</dbReference>
<dbReference type="NCBIfam" id="NF002490">
    <property type="entry name" value="PRK01777.1"/>
    <property type="match status" value="1"/>
</dbReference>
<reference evidence="4" key="1">
    <citation type="submission" date="2018-09" db="EMBL/GenBank/DDBJ databases">
        <authorList>
            <person name="Zhu H."/>
        </authorList>
    </citation>
    <scope>NUCLEOTIDE SEQUENCE [LARGE SCALE GENOMIC DNA]</scope>
    <source>
        <strain evidence="4">K1S02-23</strain>
    </source>
</reference>
<protein>
    <recommendedName>
        <fullName evidence="2">UPF0125 protein D3878_04170</fullName>
    </recommendedName>
</protein>
<dbReference type="SUPFAM" id="SSF54285">
    <property type="entry name" value="MoaD/ThiS"/>
    <property type="match status" value="1"/>
</dbReference>
<organism evidence="3 4">
    <name type="scientific">Noviherbaspirillum sedimenti</name>
    <dbReference type="NCBI Taxonomy" id="2320865"/>
    <lineage>
        <taxon>Bacteria</taxon>
        <taxon>Pseudomonadati</taxon>
        <taxon>Pseudomonadota</taxon>
        <taxon>Betaproteobacteria</taxon>
        <taxon>Burkholderiales</taxon>
        <taxon>Oxalobacteraceae</taxon>
        <taxon>Noviherbaspirillum</taxon>
    </lineage>
</organism>
<evidence type="ECO:0000256" key="2">
    <source>
        <dbReference type="HAMAP-Rule" id="MF_00460"/>
    </source>
</evidence>
<dbReference type="Proteomes" id="UP000266327">
    <property type="component" value="Unassembled WGS sequence"/>
</dbReference>
<name>A0A3A3GIX2_9BURK</name>
<dbReference type="Pfam" id="PF03658">
    <property type="entry name" value="Ub-RnfH"/>
    <property type="match status" value="1"/>
</dbReference>
<evidence type="ECO:0000313" key="4">
    <source>
        <dbReference type="Proteomes" id="UP000266327"/>
    </source>
</evidence>
<dbReference type="RefSeq" id="WP_119784334.1">
    <property type="nucleotide sequence ID" value="NZ_QYUQ01000002.1"/>
</dbReference>
<sequence length="100" mass="11442">MSDTVEMLQVQVCYARPDAIFLEELTFTAGTTLEQAIRASGILARAPEIDLAVCKLGIFGKLKPLETILRDRDRIEIYRPLQADPKEARRRRVVKKEKTR</sequence>
<dbReference type="Gene3D" id="3.10.20.280">
    <property type="entry name" value="RnfH-like"/>
    <property type="match status" value="1"/>
</dbReference>
<dbReference type="PANTHER" id="PTHR37483">
    <property type="entry name" value="UPF0125 PROTEIN RATB"/>
    <property type="match status" value="1"/>
</dbReference>
<gene>
    <name evidence="3" type="ORF">D3878_04170</name>
</gene>
<comment type="caution">
    <text evidence="3">The sequence shown here is derived from an EMBL/GenBank/DDBJ whole genome shotgun (WGS) entry which is preliminary data.</text>
</comment>
<dbReference type="OrthoDB" id="9796575at2"/>
<comment type="similarity">
    <text evidence="1 2">Belongs to the UPF0125 (RnfH) family.</text>
</comment>
<dbReference type="EMBL" id="QYUQ01000002">
    <property type="protein sequence ID" value="RJG00880.1"/>
    <property type="molecule type" value="Genomic_DNA"/>
</dbReference>